<reference evidence="2" key="1">
    <citation type="submission" date="2019-10" db="EMBL/GenBank/DDBJ databases">
        <title>Conservation and host-specific expression of non-tandemly repeated heterogenous ribosome RNA gene in arbuscular mycorrhizal fungi.</title>
        <authorList>
            <person name="Maeda T."/>
            <person name="Kobayashi Y."/>
            <person name="Nakagawa T."/>
            <person name="Ezawa T."/>
            <person name="Yamaguchi K."/>
            <person name="Bino T."/>
            <person name="Nishimoto Y."/>
            <person name="Shigenobu S."/>
            <person name="Kawaguchi M."/>
        </authorList>
    </citation>
    <scope>NUCLEOTIDE SEQUENCE</scope>
    <source>
        <strain evidence="2">HR1</strain>
    </source>
</reference>
<dbReference type="Gene3D" id="1.20.1170.10">
    <property type="match status" value="1"/>
</dbReference>
<proteinExistence type="predicted"/>
<feature type="coiled-coil region" evidence="1">
    <location>
        <begin position="408"/>
        <end position="460"/>
    </location>
</feature>
<dbReference type="Proteomes" id="UP000615446">
    <property type="component" value="Unassembled WGS sequence"/>
</dbReference>
<evidence type="ECO:0000256" key="1">
    <source>
        <dbReference type="SAM" id="Coils"/>
    </source>
</evidence>
<evidence type="ECO:0000313" key="2">
    <source>
        <dbReference type="EMBL" id="GES76998.1"/>
    </source>
</evidence>
<dbReference type="OrthoDB" id="2353168at2759"/>
<protein>
    <submittedName>
        <fullName evidence="2">Uncharacterized protein</fullName>
    </submittedName>
</protein>
<gene>
    <name evidence="2" type="ORF">RCL2_000438600</name>
</gene>
<comment type="caution">
    <text evidence="2">The sequence shown here is derived from an EMBL/GenBank/DDBJ whole genome shotgun (WGS) entry which is preliminary data.</text>
</comment>
<feature type="coiled-coil region" evidence="1">
    <location>
        <begin position="99"/>
        <end position="133"/>
    </location>
</feature>
<organism evidence="2 3">
    <name type="scientific">Rhizophagus clarus</name>
    <dbReference type="NCBI Taxonomy" id="94130"/>
    <lineage>
        <taxon>Eukaryota</taxon>
        <taxon>Fungi</taxon>
        <taxon>Fungi incertae sedis</taxon>
        <taxon>Mucoromycota</taxon>
        <taxon>Glomeromycotina</taxon>
        <taxon>Glomeromycetes</taxon>
        <taxon>Glomerales</taxon>
        <taxon>Glomeraceae</taxon>
        <taxon>Rhizophagus</taxon>
    </lineage>
</organism>
<dbReference type="EMBL" id="BLAL01000027">
    <property type="protein sequence ID" value="GES76998.1"/>
    <property type="molecule type" value="Genomic_DNA"/>
</dbReference>
<dbReference type="SUPFAM" id="SSF58100">
    <property type="entry name" value="Bacterial hemolysins"/>
    <property type="match status" value="2"/>
</dbReference>
<accession>A0A8H3QER7</accession>
<evidence type="ECO:0000313" key="3">
    <source>
        <dbReference type="Proteomes" id="UP000615446"/>
    </source>
</evidence>
<keyword evidence="1" id="KW-0175">Coiled coil</keyword>
<sequence length="612" mass="68650">MIDTSSPIVPDMNELQNIIIKSVEQFSFISKLKIKNNNFIQEKIEQISHQRVEFRKFAEESISQSLKMCSYAKDLIAYFGDNYNKDELLESLKPLLNDINLYELEATLLKKQLKEVKDNLNEISKEIFKYDVEITEKREKLSETIIKTNKLTDDAWSWTKGGFIAAGIGSIVAVAAAPFTAGASLAAVPIAEAVIGIGGLTFITGTATATFSTAVAGTSAIASGILNYQLKSVREEFSKYIQEMQNALGNISVIISHCESHWEKQIIEIKYIIEKLEGNDQQITKPNSKSILARAGSLLTSSERYSVVVRQAVNLAYPINDLIRLSIKLFNFIIFISTKIKVEDNEFIQEKINQISGQRVIFRKFVKGSISQSLYMCNYAEDLIIYFDDDNYNNEDLLELIRPLLRDIRLYKSEATSLKRQLESIQNSLGEISKGITEYNDKITKERKDLSKQIDKVDKIKNTASSYATSGLKVAGIGITAAVVEASFTGALAALGGAFVAGVYHTRAEVSDYFSLNLNHRLGTKEGFSKYLEEMQDGFRNINEIISHCETHWETQIITVGDVIKKLEHNEQRQISKPVARSISAKARNLLTSSKSYSVIVRQALKRDLMLA</sequence>
<dbReference type="AlphaFoldDB" id="A0A8H3QER7"/>
<name>A0A8H3QER7_9GLOM</name>